<comment type="caution">
    <text evidence="2">The sequence shown here is derived from an EMBL/GenBank/DDBJ whole genome shotgun (WGS) entry which is preliminary data.</text>
</comment>
<sequence length="197" mass="22090">SSKGNHTRKTITQHKNYPGSDLLSLGVLRPVPEQQPRIPLLGYGPPKDATTPSSAGLPSQPKGNNTLDTTRSSFTIEGKQHLKENRMRFKPLDQAFDKQGSEATRTERKRFKLSTLSELHRLSQDFHKLVESKEQKAKRNEVRGSGLLAKKFECLNASIFLFFTSLNRCGEQVVASSKEIVTITFFYYGPNLIVVAL</sequence>
<reference evidence="2" key="1">
    <citation type="submission" date="2017-07" db="EMBL/GenBank/DDBJ databases">
        <title>Taro Niue Genome Assembly and Annotation.</title>
        <authorList>
            <person name="Atibalentja N."/>
            <person name="Keating K."/>
            <person name="Fields C.J."/>
        </authorList>
    </citation>
    <scope>NUCLEOTIDE SEQUENCE</scope>
    <source>
        <strain evidence="2">Niue_2</strain>
        <tissue evidence="2">Leaf</tissue>
    </source>
</reference>
<dbReference type="EMBL" id="NMUH01000081">
    <property type="protein sequence ID" value="MQL70878.1"/>
    <property type="molecule type" value="Genomic_DNA"/>
</dbReference>
<feature type="region of interest" description="Disordered" evidence="1">
    <location>
        <begin position="1"/>
        <end position="107"/>
    </location>
</feature>
<evidence type="ECO:0000256" key="1">
    <source>
        <dbReference type="SAM" id="MobiDB-lite"/>
    </source>
</evidence>
<protein>
    <submittedName>
        <fullName evidence="2">Uncharacterized protein</fullName>
    </submittedName>
</protein>
<name>A0A843TGC4_COLES</name>
<organism evidence="2 3">
    <name type="scientific">Colocasia esculenta</name>
    <name type="common">Wild taro</name>
    <name type="synonym">Arum esculentum</name>
    <dbReference type="NCBI Taxonomy" id="4460"/>
    <lineage>
        <taxon>Eukaryota</taxon>
        <taxon>Viridiplantae</taxon>
        <taxon>Streptophyta</taxon>
        <taxon>Embryophyta</taxon>
        <taxon>Tracheophyta</taxon>
        <taxon>Spermatophyta</taxon>
        <taxon>Magnoliopsida</taxon>
        <taxon>Liliopsida</taxon>
        <taxon>Araceae</taxon>
        <taxon>Aroideae</taxon>
        <taxon>Colocasieae</taxon>
        <taxon>Colocasia</taxon>
    </lineage>
</organism>
<proteinExistence type="predicted"/>
<feature type="compositionally biased region" description="Basic and acidic residues" evidence="1">
    <location>
        <begin position="78"/>
        <end position="106"/>
    </location>
</feature>
<gene>
    <name evidence="2" type="ORF">Taro_003208</name>
</gene>
<dbReference type="AlphaFoldDB" id="A0A843TGC4"/>
<keyword evidence="3" id="KW-1185">Reference proteome</keyword>
<accession>A0A843TGC4</accession>
<feature type="compositionally biased region" description="Basic residues" evidence="1">
    <location>
        <begin position="1"/>
        <end position="12"/>
    </location>
</feature>
<dbReference type="Proteomes" id="UP000652761">
    <property type="component" value="Unassembled WGS sequence"/>
</dbReference>
<evidence type="ECO:0000313" key="3">
    <source>
        <dbReference type="Proteomes" id="UP000652761"/>
    </source>
</evidence>
<feature type="non-terminal residue" evidence="2">
    <location>
        <position position="1"/>
    </location>
</feature>
<evidence type="ECO:0000313" key="2">
    <source>
        <dbReference type="EMBL" id="MQL70878.1"/>
    </source>
</evidence>
<feature type="non-terminal residue" evidence="2">
    <location>
        <position position="197"/>
    </location>
</feature>
<feature type="compositionally biased region" description="Polar residues" evidence="1">
    <location>
        <begin position="50"/>
        <end position="75"/>
    </location>
</feature>